<gene>
    <name evidence="2" type="ORF">J2800_004007</name>
</gene>
<keyword evidence="1" id="KW-0812">Transmembrane</keyword>
<accession>A0ABU1N464</accession>
<evidence type="ECO:0000313" key="2">
    <source>
        <dbReference type="EMBL" id="MDR6533245.1"/>
    </source>
</evidence>
<reference evidence="2 3" key="1">
    <citation type="submission" date="2023-07" db="EMBL/GenBank/DDBJ databases">
        <title>Sorghum-associated microbial communities from plants grown in Nebraska, USA.</title>
        <authorList>
            <person name="Schachtman D."/>
        </authorList>
    </citation>
    <scope>NUCLEOTIDE SEQUENCE [LARGE SCALE GENOMIC DNA]</scope>
    <source>
        <strain evidence="2 3">DS2154</strain>
    </source>
</reference>
<feature type="transmembrane region" description="Helical" evidence="1">
    <location>
        <begin position="12"/>
        <end position="30"/>
    </location>
</feature>
<protein>
    <recommendedName>
        <fullName evidence="4">Secreted protein with PEP-CTERM sorting signal</fullName>
    </recommendedName>
</protein>
<dbReference type="Proteomes" id="UP001262754">
    <property type="component" value="Unassembled WGS sequence"/>
</dbReference>
<evidence type="ECO:0008006" key="4">
    <source>
        <dbReference type="Google" id="ProtNLM"/>
    </source>
</evidence>
<keyword evidence="1" id="KW-0472">Membrane</keyword>
<feature type="transmembrane region" description="Helical" evidence="1">
    <location>
        <begin position="123"/>
        <end position="142"/>
    </location>
</feature>
<organism evidence="2 3">
    <name type="scientific">Caulobacter rhizosphaerae</name>
    <dbReference type="NCBI Taxonomy" id="2010972"/>
    <lineage>
        <taxon>Bacteria</taxon>
        <taxon>Pseudomonadati</taxon>
        <taxon>Pseudomonadota</taxon>
        <taxon>Alphaproteobacteria</taxon>
        <taxon>Caulobacterales</taxon>
        <taxon>Caulobacteraceae</taxon>
        <taxon>Caulobacter</taxon>
    </lineage>
</organism>
<keyword evidence="1" id="KW-1133">Transmembrane helix</keyword>
<name>A0ABU1N464_9CAUL</name>
<feature type="transmembrane region" description="Helical" evidence="1">
    <location>
        <begin position="91"/>
        <end position="111"/>
    </location>
</feature>
<evidence type="ECO:0000256" key="1">
    <source>
        <dbReference type="SAM" id="Phobius"/>
    </source>
</evidence>
<dbReference type="RefSeq" id="WP_056762751.1">
    <property type="nucleotide sequence ID" value="NZ_BMLD01000001.1"/>
</dbReference>
<dbReference type="EMBL" id="JAVDRL010000012">
    <property type="protein sequence ID" value="MDR6533245.1"/>
    <property type="molecule type" value="Genomic_DNA"/>
</dbReference>
<keyword evidence="3" id="KW-1185">Reference proteome</keyword>
<evidence type="ECO:0000313" key="3">
    <source>
        <dbReference type="Proteomes" id="UP001262754"/>
    </source>
</evidence>
<comment type="caution">
    <text evidence="2">The sequence shown here is derived from an EMBL/GenBank/DDBJ whole genome shotgun (WGS) entry which is preliminary data.</text>
</comment>
<sequence>MGDSFKDVDVSQALYLVLYLFIVIMGLRGLPSAVRRRAEPPRCRACEAPVEADTAPLGPWGGWTCRACGGPVEPAREPEPRTGLRGWMDQYPWAVYGAIWGLLVWGLVAGRDLWLHAPTPDPLTLPLTVVGGLGVGWLLTLMHRRRG</sequence>
<proteinExistence type="predicted"/>